<dbReference type="Proteomes" id="UP000664399">
    <property type="component" value="Unassembled WGS sequence"/>
</dbReference>
<dbReference type="RefSeq" id="WP_207855031.1">
    <property type="nucleotide sequence ID" value="NZ_JAFVMG010000015.1"/>
</dbReference>
<dbReference type="Pfam" id="PF00300">
    <property type="entry name" value="His_Phos_1"/>
    <property type="match status" value="1"/>
</dbReference>
<dbReference type="EMBL" id="JAFVMG010000015">
    <property type="protein sequence ID" value="MBO1329164.1"/>
    <property type="molecule type" value="Genomic_DNA"/>
</dbReference>
<keyword evidence="2" id="KW-1185">Reference proteome</keyword>
<name>A0ABS3LP70_9PROT</name>
<accession>A0ABS3LP70</accession>
<dbReference type="InterPro" id="IPR029033">
    <property type="entry name" value="His_PPase_superfam"/>
</dbReference>
<evidence type="ECO:0000313" key="1">
    <source>
        <dbReference type="EMBL" id="MBO1329164.1"/>
    </source>
</evidence>
<dbReference type="Gene3D" id="3.40.50.1240">
    <property type="entry name" value="Phosphoglycerate mutase-like"/>
    <property type="match status" value="1"/>
</dbReference>
<reference evidence="1 2" key="1">
    <citation type="submission" date="2021-03" db="EMBL/GenBank/DDBJ databases">
        <title>The complete genome sequence of Acetobacter suratthaniensis TBRC 1719.</title>
        <authorList>
            <person name="Charoenyingcharoen P."/>
            <person name="Yukphan P."/>
        </authorList>
    </citation>
    <scope>NUCLEOTIDE SEQUENCE [LARGE SCALE GENOMIC DNA]</scope>
    <source>
        <strain evidence="1 2">TBRC 1719</strain>
    </source>
</reference>
<gene>
    <name evidence="1" type="ORF">J2D75_11845</name>
</gene>
<dbReference type="InterPro" id="IPR013078">
    <property type="entry name" value="His_Pase_superF_clade-1"/>
</dbReference>
<protein>
    <submittedName>
        <fullName evidence="1">Histidine phosphatase family protein</fullName>
    </submittedName>
</protein>
<sequence>MVSRLFCLALPPAAQTARGIMTSGVDLSVPGCCAVPPRILALCGQPMQVFCADDNATGLAALLGDALQGFSMQSLTATAALRGRDFGQWAGCALSGLPVHALQAFAQDACFAPPEGESWQQFTTRLLHWLQTEVPDGTQALLMVAPSVMVGLAHGLLAPAATTPPDLDVAAGAWLALTRHGRWRVRLL</sequence>
<evidence type="ECO:0000313" key="2">
    <source>
        <dbReference type="Proteomes" id="UP000664399"/>
    </source>
</evidence>
<dbReference type="SUPFAM" id="SSF53254">
    <property type="entry name" value="Phosphoglycerate mutase-like"/>
    <property type="match status" value="1"/>
</dbReference>
<organism evidence="1 2">
    <name type="scientific">Acetobacter suratthaniensis</name>
    <dbReference type="NCBI Taxonomy" id="1502841"/>
    <lineage>
        <taxon>Bacteria</taxon>
        <taxon>Pseudomonadati</taxon>
        <taxon>Pseudomonadota</taxon>
        <taxon>Alphaproteobacteria</taxon>
        <taxon>Acetobacterales</taxon>
        <taxon>Acetobacteraceae</taxon>
        <taxon>Acetobacter</taxon>
    </lineage>
</organism>
<comment type="caution">
    <text evidence="1">The sequence shown here is derived from an EMBL/GenBank/DDBJ whole genome shotgun (WGS) entry which is preliminary data.</text>
</comment>
<proteinExistence type="predicted"/>